<dbReference type="InterPro" id="IPR021158">
    <property type="entry name" value="Pept_M10A_Zn_BS"/>
</dbReference>
<feature type="binding site" evidence="10">
    <location>
        <position position="235"/>
    </location>
    <ligand>
        <name>Zn(2+)</name>
        <dbReference type="ChEBI" id="CHEBI:29105"/>
        <label>2</label>
        <note>catalytic</note>
    </ligand>
</feature>
<dbReference type="InterPro" id="IPR021190">
    <property type="entry name" value="Pept_M10A"/>
</dbReference>
<dbReference type="GO" id="GO:0008270">
    <property type="term" value="F:zinc ion binding"/>
    <property type="evidence" value="ECO:0007669"/>
    <property type="project" value="InterPro"/>
</dbReference>
<keyword evidence="2" id="KW-0645">Protease</keyword>
<keyword evidence="6 10" id="KW-0862">Zinc</keyword>
<dbReference type="OMA" id="EEWTANT"/>
<evidence type="ECO:0000313" key="13">
    <source>
        <dbReference type="Proteomes" id="UP000594263"/>
    </source>
</evidence>
<evidence type="ECO:0000259" key="11">
    <source>
        <dbReference type="SMART" id="SM00235"/>
    </source>
</evidence>
<dbReference type="SUPFAM" id="SSF47090">
    <property type="entry name" value="PGBD-like"/>
    <property type="match status" value="1"/>
</dbReference>
<feature type="binding site" evidence="10">
    <location>
        <position position="190"/>
    </location>
    <ligand>
        <name>Ca(2+)</name>
        <dbReference type="ChEBI" id="CHEBI:29108"/>
        <label>3</label>
    </ligand>
</feature>
<feature type="binding site" description="in inhibited form" evidence="10">
    <location>
        <position position="88"/>
    </location>
    <ligand>
        <name>Zn(2+)</name>
        <dbReference type="ChEBI" id="CHEBI:29105"/>
        <label>2</label>
        <note>catalytic</note>
    </ligand>
</feature>
<dbReference type="GO" id="GO:0031012">
    <property type="term" value="C:extracellular matrix"/>
    <property type="evidence" value="ECO:0007669"/>
    <property type="project" value="InterPro"/>
</dbReference>
<evidence type="ECO:0000313" key="12">
    <source>
        <dbReference type="EnsemblPlants" id="Kaladp0059s0300.1.v1.1.CDS.1"/>
    </source>
</evidence>
<dbReference type="SMART" id="SM00235">
    <property type="entry name" value="ZnMc"/>
    <property type="match status" value="1"/>
</dbReference>
<evidence type="ECO:0000256" key="1">
    <source>
        <dbReference type="ARBA" id="ARBA00009614"/>
    </source>
</evidence>
<dbReference type="EnsemblPlants" id="Kaladp0059s0300.1.v1.1">
    <property type="protein sequence ID" value="Kaladp0059s0300.1.v1.1.CDS.1"/>
    <property type="gene ID" value="Kaladp0059s0300.v1.1"/>
</dbReference>
<protein>
    <recommendedName>
        <fullName evidence="11">Peptidase metallopeptidase domain-containing protein</fullName>
    </recommendedName>
</protein>
<dbReference type="GO" id="GO:0006508">
    <property type="term" value="P:proteolysis"/>
    <property type="evidence" value="ECO:0007669"/>
    <property type="project" value="UniProtKB-KW"/>
</dbReference>
<organism evidence="12 13">
    <name type="scientific">Kalanchoe fedtschenkoi</name>
    <name type="common">Lavender scallops</name>
    <name type="synonym">South American air plant</name>
    <dbReference type="NCBI Taxonomy" id="63787"/>
    <lineage>
        <taxon>Eukaryota</taxon>
        <taxon>Viridiplantae</taxon>
        <taxon>Streptophyta</taxon>
        <taxon>Embryophyta</taxon>
        <taxon>Tracheophyta</taxon>
        <taxon>Spermatophyta</taxon>
        <taxon>Magnoliopsida</taxon>
        <taxon>eudicotyledons</taxon>
        <taxon>Gunneridae</taxon>
        <taxon>Pentapetalae</taxon>
        <taxon>Saxifragales</taxon>
        <taxon>Crassulaceae</taxon>
        <taxon>Kalanchoe</taxon>
    </lineage>
</organism>
<evidence type="ECO:0000256" key="7">
    <source>
        <dbReference type="ARBA" id="ARBA00023049"/>
    </source>
</evidence>
<feature type="domain" description="Peptidase metallopeptidase" evidence="11">
    <location>
        <begin position="119"/>
        <end position="275"/>
    </location>
</feature>
<reference evidence="12" key="1">
    <citation type="submission" date="2021-01" db="UniProtKB">
        <authorList>
            <consortium name="EnsemblPlants"/>
        </authorList>
    </citation>
    <scope>IDENTIFICATION</scope>
</reference>
<dbReference type="AlphaFoldDB" id="A0A7N0ZZN9"/>
<accession>A0A7N0ZZN9</accession>
<feature type="binding site" evidence="10">
    <location>
        <position position="212"/>
    </location>
    <ligand>
        <name>Ca(2+)</name>
        <dbReference type="ChEBI" id="CHEBI:29108"/>
        <label>3</label>
    </ligand>
</feature>
<comment type="cofactor">
    <cofactor evidence="10">
        <name>Ca(2+)</name>
        <dbReference type="ChEBI" id="CHEBI:29108"/>
    </cofactor>
    <text evidence="10">Can bind about 5 Ca(2+) ions per subunit.</text>
</comment>
<feature type="binding site" evidence="10">
    <location>
        <position position="231"/>
    </location>
    <ligand>
        <name>Zn(2+)</name>
        <dbReference type="ChEBI" id="CHEBI:29105"/>
        <label>2</label>
        <note>catalytic</note>
    </ligand>
</feature>
<feature type="binding site" evidence="10">
    <location>
        <position position="197"/>
    </location>
    <ligand>
        <name>Zn(2+)</name>
        <dbReference type="ChEBI" id="CHEBI:29105"/>
        <label>1</label>
    </ligand>
</feature>
<feature type="binding site" evidence="10">
    <location>
        <position position="182"/>
    </location>
    <ligand>
        <name>Zn(2+)</name>
        <dbReference type="ChEBI" id="CHEBI:29105"/>
        <label>1</label>
    </ligand>
</feature>
<evidence type="ECO:0000256" key="4">
    <source>
        <dbReference type="ARBA" id="ARBA00022729"/>
    </source>
</evidence>
<feature type="binding site" evidence="10">
    <location>
        <position position="241"/>
    </location>
    <ligand>
        <name>Zn(2+)</name>
        <dbReference type="ChEBI" id="CHEBI:29105"/>
        <label>2</label>
        <note>catalytic</note>
    </ligand>
</feature>
<dbReference type="Gramene" id="Kaladp0059s0300.1.v1.1">
    <property type="protein sequence ID" value="Kaladp0059s0300.1.v1.1.CDS.1"/>
    <property type="gene ID" value="Kaladp0059s0300.v1.1"/>
</dbReference>
<evidence type="ECO:0000256" key="6">
    <source>
        <dbReference type="ARBA" id="ARBA00022833"/>
    </source>
</evidence>
<keyword evidence="5" id="KW-0378">Hydrolase</keyword>
<dbReference type="InterPro" id="IPR036365">
    <property type="entry name" value="PGBD-like_sf"/>
</dbReference>
<proteinExistence type="inferred from homology"/>
<feature type="binding site" evidence="10">
    <location>
        <position position="212"/>
    </location>
    <ligand>
        <name>Ca(2+)</name>
        <dbReference type="ChEBI" id="CHEBI:29108"/>
        <label>1</label>
    </ligand>
</feature>
<evidence type="ECO:0000256" key="2">
    <source>
        <dbReference type="ARBA" id="ARBA00022670"/>
    </source>
</evidence>
<dbReference type="PROSITE" id="PS00546">
    <property type="entry name" value="CYSTEINE_SWITCH"/>
    <property type="match status" value="1"/>
</dbReference>
<dbReference type="GO" id="GO:0030198">
    <property type="term" value="P:extracellular matrix organization"/>
    <property type="evidence" value="ECO:0007669"/>
    <property type="project" value="TreeGrafter"/>
</dbReference>
<dbReference type="GO" id="GO:0030574">
    <property type="term" value="P:collagen catabolic process"/>
    <property type="evidence" value="ECO:0007669"/>
    <property type="project" value="TreeGrafter"/>
</dbReference>
<dbReference type="Pfam" id="PF01471">
    <property type="entry name" value="PG_binding_1"/>
    <property type="match status" value="1"/>
</dbReference>
<dbReference type="GO" id="GO:0004222">
    <property type="term" value="F:metalloendopeptidase activity"/>
    <property type="evidence" value="ECO:0007669"/>
    <property type="project" value="InterPro"/>
</dbReference>
<dbReference type="InterPro" id="IPR006026">
    <property type="entry name" value="Peptidase_Metallo"/>
</dbReference>
<dbReference type="InterPro" id="IPR002477">
    <property type="entry name" value="Peptidoglycan-bd-like"/>
</dbReference>
<dbReference type="Proteomes" id="UP000594263">
    <property type="component" value="Unplaced"/>
</dbReference>
<dbReference type="PANTHER" id="PTHR10201">
    <property type="entry name" value="MATRIX METALLOPROTEINASE"/>
    <property type="match status" value="1"/>
</dbReference>
<feature type="active site" evidence="9">
    <location>
        <position position="232"/>
    </location>
</feature>
<evidence type="ECO:0000256" key="5">
    <source>
        <dbReference type="ARBA" id="ARBA00022801"/>
    </source>
</evidence>
<comment type="cofactor">
    <cofactor evidence="10">
        <name>Zn(2+)</name>
        <dbReference type="ChEBI" id="CHEBI:29105"/>
    </cofactor>
    <text evidence="10">Binds 2 Zn(2+) ions per subunit.</text>
</comment>
<name>A0A7N0ZZN9_KALFE</name>
<feature type="binding site" evidence="10">
    <location>
        <position position="209"/>
    </location>
    <ligand>
        <name>Ca(2+)</name>
        <dbReference type="ChEBI" id="CHEBI:29108"/>
        <label>3</label>
    </ligand>
</feature>
<keyword evidence="13" id="KW-1185">Reference proteome</keyword>
<dbReference type="Pfam" id="PF00413">
    <property type="entry name" value="Peptidase_M10"/>
    <property type="match status" value="1"/>
</dbReference>
<feature type="binding site" evidence="10">
    <location>
        <position position="207"/>
    </location>
    <ligand>
        <name>Zn(2+)</name>
        <dbReference type="ChEBI" id="CHEBI:29105"/>
        <label>1</label>
    </ligand>
</feature>
<dbReference type="PANTHER" id="PTHR10201:SF323">
    <property type="entry name" value="MATRIX METALLOPROTEINASE-21"/>
    <property type="match status" value="1"/>
</dbReference>
<keyword evidence="3 10" id="KW-0479">Metal-binding</keyword>
<evidence type="ECO:0000256" key="3">
    <source>
        <dbReference type="ARBA" id="ARBA00022723"/>
    </source>
</evidence>
<evidence type="ECO:0000256" key="8">
    <source>
        <dbReference type="ARBA" id="ARBA00023145"/>
    </source>
</evidence>
<comment type="similarity">
    <text evidence="1">Belongs to the peptidase M10A family. Matrix metalloproteinases (MMPs) subfamily.</text>
</comment>
<feature type="binding site" evidence="10">
    <location>
        <position position="249"/>
    </location>
    <ligand>
        <name>Zn(2+)</name>
        <dbReference type="ChEBI" id="CHEBI:29105"/>
        <label>2</label>
        <note>catalytic</note>
    </ligand>
</feature>
<dbReference type="InterPro" id="IPR001818">
    <property type="entry name" value="Pept_M10_metallopeptidase"/>
</dbReference>
<keyword evidence="8" id="KW-0865">Zymogen</keyword>
<feature type="binding site" evidence="10">
    <location>
        <position position="189"/>
    </location>
    <ligand>
        <name>Ca(2+)</name>
        <dbReference type="ChEBI" id="CHEBI:29108"/>
        <label>3</label>
    </ligand>
</feature>
<feature type="binding site" evidence="10">
    <location>
        <position position="172"/>
    </location>
    <ligand>
        <name>Ca(2+)</name>
        <dbReference type="ChEBI" id="CHEBI:29108"/>
        <label>2</label>
    </ligand>
</feature>
<evidence type="ECO:0000256" key="9">
    <source>
        <dbReference type="PIRSR" id="PIRSR621190-1"/>
    </source>
</evidence>
<sequence>MHTHYYKPVKSFGHLAESRKGDNLAGVRDIKDYLRRFGYLDHPQDKILDDVFDNSLEQALLTFQDFYRLNKTGFLDIETLSLMSRPRCGNPDIVRDINAINQTDYHLHRFQPHYVFFPGEPKWRQKEIYVVIRENVPPELVNAISQAFSDWEPFVPLSFKKNVNPGGGARPDIRVGFFKGDHGDGSPFDGPNNALAHASSGPGDIMHFDAQENWRVGAVPGAYDIGTLARHEIGHLLGLAHSPDKNTLMYAYTGTGETKSIGDDEKAGVRDLYYWHKH</sequence>
<feature type="binding site" evidence="10">
    <location>
        <position position="184"/>
    </location>
    <ligand>
        <name>Zn(2+)</name>
        <dbReference type="ChEBI" id="CHEBI:29105"/>
        <label>1</label>
    </ligand>
</feature>
<dbReference type="PRINTS" id="PR00138">
    <property type="entry name" value="MATRIXIN"/>
</dbReference>
<dbReference type="InterPro" id="IPR024079">
    <property type="entry name" value="MetalloPept_cat_dom_sf"/>
</dbReference>
<dbReference type="SUPFAM" id="SSF55486">
    <property type="entry name" value="Metalloproteases ('zincins'), catalytic domain"/>
    <property type="match status" value="1"/>
</dbReference>
<keyword evidence="4" id="KW-0732">Signal</keyword>
<keyword evidence="7" id="KW-0482">Metalloprotease</keyword>
<feature type="binding site" evidence="10">
    <location>
        <position position="203"/>
    </location>
    <ligand>
        <name>Ca(2+)</name>
        <dbReference type="ChEBI" id="CHEBI:29108"/>
        <label>2</label>
    </ligand>
</feature>
<keyword evidence="10" id="KW-0106">Calcium</keyword>
<dbReference type="Gene3D" id="3.40.390.10">
    <property type="entry name" value="Collagenase (Catalytic Domain)"/>
    <property type="match status" value="1"/>
</dbReference>
<evidence type="ECO:0000256" key="10">
    <source>
        <dbReference type="PIRSR" id="PIRSR621190-2"/>
    </source>
</evidence>